<dbReference type="SUPFAM" id="SSF52540">
    <property type="entry name" value="P-loop containing nucleoside triphosphate hydrolases"/>
    <property type="match status" value="1"/>
</dbReference>
<dbReference type="Proteomes" id="UP001174909">
    <property type="component" value="Unassembled WGS sequence"/>
</dbReference>
<evidence type="ECO:0000256" key="5">
    <source>
        <dbReference type="ARBA" id="ARBA00023163"/>
    </source>
</evidence>
<dbReference type="GO" id="GO:0005524">
    <property type="term" value="F:ATP binding"/>
    <property type="evidence" value="ECO:0007669"/>
    <property type="project" value="UniProtKB-KW"/>
</dbReference>
<dbReference type="InterPro" id="IPR025944">
    <property type="entry name" value="Sigma_54_int_dom_CS"/>
</dbReference>
<name>A0AA35W368_GEOBA</name>
<feature type="domain" description="Response regulatory" evidence="8">
    <location>
        <begin position="1"/>
        <end position="26"/>
    </location>
</feature>
<evidence type="ECO:0000256" key="1">
    <source>
        <dbReference type="ARBA" id="ARBA00022741"/>
    </source>
</evidence>
<evidence type="ECO:0000256" key="6">
    <source>
        <dbReference type="PROSITE-ProRule" id="PRU00169"/>
    </source>
</evidence>
<dbReference type="InterPro" id="IPR001789">
    <property type="entry name" value="Sig_transdc_resp-reg_receiver"/>
</dbReference>
<evidence type="ECO:0000313" key="10">
    <source>
        <dbReference type="Proteomes" id="UP001174909"/>
    </source>
</evidence>
<evidence type="ECO:0000256" key="2">
    <source>
        <dbReference type="ARBA" id="ARBA00022840"/>
    </source>
</evidence>
<dbReference type="GO" id="GO:0000160">
    <property type="term" value="P:phosphorelay signal transduction system"/>
    <property type="evidence" value="ECO:0007669"/>
    <property type="project" value="InterPro"/>
</dbReference>
<protein>
    <submittedName>
        <fullName evidence="9">Transcriptional regulatory protein ZraR</fullName>
    </submittedName>
</protein>
<sequence length="195" mass="21137">MRAGAIDYLIKPLALDKLRGTVRQAVAMRRRPAAAAMEGLIGSSPQMQRVRDEITIYAPAHASVVVSGESGVGKEVVARNLHESSPIRQPVGQLINCGAIAPTIIESELFGTERGAFTDATRRPGCFERADRGTLFLDEISEMGNDLQATAKLEEHHWPGNVRELRNVIERASLLAAAQPADRRTVDASAIRVGF</sequence>
<keyword evidence="5" id="KW-0804">Transcription</keyword>
<reference evidence="9" key="1">
    <citation type="submission" date="2023-03" db="EMBL/GenBank/DDBJ databases">
        <authorList>
            <person name="Steffen K."/>
            <person name="Cardenas P."/>
        </authorList>
    </citation>
    <scope>NUCLEOTIDE SEQUENCE</scope>
</reference>
<dbReference type="PROSITE" id="PS50045">
    <property type="entry name" value="SIGMA54_INTERACT_4"/>
    <property type="match status" value="2"/>
</dbReference>
<dbReference type="Gene3D" id="3.40.50.300">
    <property type="entry name" value="P-loop containing nucleotide triphosphate hydrolases"/>
    <property type="match status" value="1"/>
</dbReference>
<keyword evidence="2" id="KW-0067">ATP-binding</keyword>
<dbReference type="EMBL" id="CASHTH010000686">
    <property type="protein sequence ID" value="CAI8006428.1"/>
    <property type="molecule type" value="Genomic_DNA"/>
</dbReference>
<evidence type="ECO:0000259" key="8">
    <source>
        <dbReference type="PROSITE" id="PS50110"/>
    </source>
</evidence>
<dbReference type="PROSITE" id="PS00688">
    <property type="entry name" value="SIGMA54_INTERACT_3"/>
    <property type="match status" value="1"/>
</dbReference>
<dbReference type="InterPro" id="IPR025662">
    <property type="entry name" value="Sigma_54_int_dom_ATP-bd_1"/>
</dbReference>
<feature type="domain" description="Sigma-54 factor interaction" evidence="7">
    <location>
        <begin position="153"/>
        <end position="174"/>
    </location>
</feature>
<proteinExistence type="predicted"/>
<accession>A0AA35W368</accession>
<gene>
    <name evidence="9" type="ORF">GBAR_LOCUS4717</name>
</gene>
<dbReference type="PANTHER" id="PTHR32071:SF117">
    <property type="entry name" value="PTS-DEPENDENT DIHYDROXYACETONE KINASE OPERON REGULATORY PROTEIN-RELATED"/>
    <property type="match status" value="1"/>
</dbReference>
<evidence type="ECO:0000256" key="3">
    <source>
        <dbReference type="ARBA" id="ARBA00023015"/>
    </source>
</evidence>
<evidence type="ECO:0000313" key="9">
    <source>
        <dbReference type="EMBL" id="CAI8006428.1"/>
    </source>
</evidence>
<keyword evidence="10" id="KW-1185">Reference proteome</keyword>
<comment type="caution">
    <text evidence="9">The sequence shown here is derived from an EMBL/GenBank/DDBJ whole genome shotgun (WGS) entry which is preliminary data.</text>
</comment>
<dbReference type="GO" id="GO:0006355">
    <property type="term" value="P:regulation of DNA-templated transcription"/>
    <property type="evidence" value="ECO:0007669"/>
    <property type="project" value="InterPro"/>
</dbReference>
<organism evidence="9 10">
    <name type="scientific">Geodia barretti</name>
    <name type="common">Barrett's horny sponge</name>
    <dbReference type="NCBI Taxonomy" id="519541"/>
    <lineage>
        <taxon>Eukaryota</taxon>
        <taxon>Metazoa</taxon>
        <taxon>Porifera</taxon>
        <taxon>Demospongiae</taxon>
        <taxon>Heteroscleromorpha</taxon>
        <taxon>Tetractinellida</taxon>
        <taxon>Astrophorina</taxon>
        <taxon>Geodiidae</taxon>
        <taxon>Geodia</taxon>
    </lineage>
</organism>
<keyword evidence="4" id="KW-0238">DNA-binding</keyword>
<dbReference type="CDD" id="cd00009">
    <property type="entry name" value="AAA"/>
    <property type="match status" value="1"/>
</dbReference>
<evidence type="ECO:0000256" key="4">
    <source>
        <dbReference type="ARBA" id="ARBA00023125"/>
    </source>
</evidence>
<dbReference type="InterPro" id="IPR002078">
    <property type="entry name" value="Sigma_54_int"/>
</dbReference>
<keyword evidence="3" id="KW-0805">Transcription regulation</keyword>
<comment type="caution">
    <text evidence="6">Lacks conserved residue(s) required for the propagation of feature annotation.</text>
</comment>
<dbReference type="PANTHER" id="PTHR32071">
    <property type="entry name" value="TRANSCRIPTIONAL REGULATORY PROTEIN"/>
    <property type="match status" value="1"/>
</dbReference>
<keyword evidence="1" id="KW-0547">Nucleotide-binding</keyword>
<dbReference type="PROSITE" id="PS50110">
    <property type="entry name" value="RESPONSE_REGULATORY"/>
    <property type="match status" value="1"/>
</dbReference>
<dbReference type="Pfam" id="PF00158">
    <property type="entry name" value="Sigma54_activat"/>
    <property type="match status" value="1"/>
</dbReference>
<dbReference type="InterPro" id="IPR027417">
    <property type="entry name" value="P-loop_NTPase"/>
</dbReference>
<evidence type="ECO:0000259" key="7">
    <source>
        <dbReference type="PROSITE" id="PS50045"/>
    </source>
</evidence>
<dbReference type="AlphaFoldDB" id="A0AA35W368"/>
<feature type="domain" description="Sigma-54 factor interaction" evidence="7">
    <location>
        <begin position="40"/>
        <end position="149"/>
    </location>
</feature>
<dbReference type="PROSITE" id="PS00675">
    <property type="entry name" value="SIGMA54_INTERACT_1"/>
    <property type="match status" value="1"/>
</dbReference>